<sequence>MKHITIKHRLSAFTASLVFALVAVAAIAWPIATSSNAKAASPALNATAYEVSRPGKPHSFVTTSQTEIQQAAKNGFTTVRPIFMVSTTAGSGLTPVYRADATLKDGNYTSLLTVNKNEADNACKKYGFTCKGIAFYAQAELKDGAEMVYRMRYKHFNFRQVTAKDRQELQKAGYIQESREWFYVKPVQNNNGDGNGNVDPVKDGKFSIAVYPDTQQEVFQWSGNQFAARTNWTVKNKEKYDIRFLAHTGDMVTSGGHEGIDKPDQYIVASNAFKTIDQANIPYLTTIGNHDTKAVCGGGGACDWRHTNEWARDTTVFNRYFSAARQKLSANQMFENGKVDNAYKTFTAEGKQWLVLTLELWPRAEAVNWAKNVVASHPKHNVIVLSHSLLNADGSIGTGAGYGTGKQTPRYVYDNLILAYPNIRMTFSGHVGQAASRVDTGKHGNKVASFLGAFHSNDYNPTRILTVDTINNTVTSDIQAASIRDAYKAKYPNATLPNYDQYDVSYSGMNFVNP</sequence>
<feature type="chain" id="PRO_5020589906" evidence="1">
    <location>
        <begin position="26"/>
        <end position="514"/>
    </location>
</feature>
<feature type="signal peptide" evidence="1">
    <location>
        <begin position="1"/>
        <end position="25"/>
    </location>
</feature>
<dbReference type="GO" id="GO:0016787">
    <property type="term" value="F:hydrolase activity"/>
    <property type="evidence" value="ECO:0007669"/>
    <property type="project" value="InterPro"/>
</dbReference>
<feature type="domain" description="Calcineurin-like phosphoesterase" evidence="2">
    <location>
        <begin position="208"/>
        <end position="431"/>
    </location>
</feature>
<proteinExistence type="predicted"/>
<dbReference type="InterPro" id="IPR029052">
    <property type="entry name" value="Metallo-depent_PP-like"/>
</dbReference>
<name>A0A4V1GDM3_9BACT</name>
<dbReference type="InterPro" id="IPR004843">
    <property type="entry name" value="Calcineurin-like_PHP"/>
</dbReference>
<dbReference type="InterPro" id="IPR043708">
    <property type="entry name" value="DUF5648"/>
</dbReference>
<keyword evidence="1" id="KW-0732">Signal</keyword>
<protein>
    <submittedName>
        <fullName evidence="4">Uncharacterized protein</fullName>
    </submittedName>
</protein>
<dbReference type="Pfam" id="PF00149">
    <property type="entry name" value="Metallophos"/>
    <property type="match status" value="1"/>
</dbReference>
<evidence type="ECO:0000259" key="3">
    <source>
        <dbReference type="Pfam" id="PF18885"/>
    </source>
</evidence>
<evidence type="ECO:0000256" key="1">
    <source>
        <dbReference type="SAM" id="SignalP"/>
    </source>
</evidence>
<dbReference type="EMBL" id="CP040004">
    <property type="protein sequence ID" value="QCT42286.1"/>
    <property type="molecule type" value="Genomic_DNA"/>
</dbReference>
<dbReference type="OrthoDB" id="9772095at2"/>
<dbReference type="InterPro" id="IPR051918">
    <property type="entry name" value="STPP_CPPED1"/>
</dbReference>
<dbReference type="SUPFAM" id="SSF56300">
    <property type="entry name" value="Metallo-dependent phosphatases"/>
    <property type="match status" value="1"/>
</dbReference>
<dbReference type="Proteomes" id="UP000310639">
    <property type="component" value="Chromosome"/>
</dbReference>
<evidence type="ECO:0000259" key="2">
    <source>
        <dbReference type="Pfam" id="PF00149"/>
    </source>
</evidence>
<dbReference type="KEGG" id="nft:FBF37_02275"/>
<dbReference type="AlphaFoldDB" id="A0A4V1GDM3"/>
<dbReference type="PANTHER" id="PTHR43143">
    <property type="entry name" value="METALLOPHOSPHOESTERASE, CALCINEURIN SUPERFAMILY"/>
    <property type="match status" value="1"/>
</dbReference>
<gene>
    <name evidence="4" type="ORF">FBF37_02275</name>
</gene>
<organism evidence="4 5">
    <name type="scientific">Candidatus Nanosynbacter featherlites</name>
    <dbReference type="NCBI Taxonomy" id="2572088"/>
    <lineage>
        <taxon>Bacteria</taxon>
        <taxon>Candidatus Saccharimonadota</taxon>
        <taxon>Candidatus Saccharimonadia</taxon>
        <taxon>Candidatus Nanosynbacterales</taxon>
        <taxon>Candidatus Nanosynbacteraceae</taxon>
        <taxon>Candidatus Nanosynbacter</taxon>
    </lineage>
</organism>
<reference evidence="4 5" key="1">
    <citation type="submission" date="2019-04" db="EMBL/GenBank/DDBJ databases">
        <title>Saccharibacteria TM7 genomes.</title>
        <authorList>
            <person name="Bor B."/>
            <person name="He X."/>
            <person name="Chen T."/>
            <person name="Dewhirst F.E."/>
        </authorList>
    </citation>
    <scope>NUCLEOTIDE SEQUENCE [LARGE SCALE GENOMIC DNA]</scope>
    <source>
        <strain evidence="4 5">BB001</strain>
    </source>
</reference>
<dbReference type="Pfam" id="PF18885">
    <property type="entry name" value="DUF5648"/>
    <property type="match status" value="1"/>
</dbReference>
<dbReference type="RefSeq" id="WP_138079090.1">
    <property type="nucleotide sequence ID" value="NZ_CP040004.1"/>
</dbReference>
<accession>A0A4V1GDM3</accession>
<keyword evidence="5" id="KW-1185">Reference proteome</keyword>
<evidence type="ECO:0000313" key="4">
    <source>
        <dbReference type="EMBL" id="QCT42286.1"/>
    </source>
</evidence>
<dbReference type="PANTHER" id="PTHR43143:SF5">
    <property type="entry name" value="SECRETED PROTEIN"/>
    <property type="match status" value="1"/>
</dbReference>
<feature type="domain" description="DUF5648" evidence="3">
    <location>
        <begin position="49"/>
        <end position="182"/>
    </location>
</feature>
<evidence type="ECO:0000313" key="5">
    <source>
        <dbReference type="Proteomes" id="UP000310639"/>
    </source>
</evidence>
<dbReference type="Gene3D" id="3.60.21.10">
    <property type="match status" value="1"/>
</dbReference>